<dbReference type="GO" id="GO:0004123">
    <property type="term" value="F:cystathionine gamma-lyase activity"/>
    <property type="evidence" value="ECO:0007669"/>
    <property type="project" value="TreeGrafter"/>
</dbReference>
<dbReference type="InterPro" id="IPR015421">
    <property type="entry name" value="PyrdxlP-dep_Trfase_major"/>
</dbReference>
<dbReference type="OrthoDB" id="9790858at2"/>
<keyword evidence="5" id="KW-0456">Lyase</keyword>
<proteinExistence type="inferred from homology"/>
<dbReference type="PIRSF" id="PIRSF001434">
    <property type="entry name" value="CGS"/>
    <property type="match status" value="1"/>
</dbReference>
<reference evidence="5 6" key="1">
    <citation type="submission" date="2013-04" db="EMBL/GenBank/DDBJ databases">
        <title>Hyphomonas hirschiana VP5 Genome Sequencing.</title>
        <authorList>
            <person name="Lai Q."/>
            <person name="Shao Z."/>
        </authorList>
    </citation>
    <scope>NUCLEOTIDE SEQUENCE [LARGE SCALE GENOMIC DNA]</scope>
    <source>
        <strain evidence="5 6">VP5</strain>
    </source>
</reference>
<dbReference type="PATRIC" id="fig|1280951.3.peg.742"/>
<dbReference type="PANTHER" id="PTHR11808">
    <property type="entry name" value="TRANS-SULFURATION ENZYME FAMILY MEMBER"/>
    <property type="match status" value="1"/>
</dbReference>
<dbReference type="EMBL" id="ARYI01000002">
    <property type="protein sequence ID" value="KCZ95834.1"/>
    <property type="molecule type" value="Genomic_DNA"/>
</dbReference>
<feature type="modified residue" description="N6-(pyridoxal phosphate)lysine" evidence="3">
    <location>
        <position position="195"/>
    </location>
</feature>
<dbReference type="Gene3D" id="3.90.1150.10">
    <property type="entry name" value="Aspartate Aminotransferase, domain 1"/>
    <property type="match status" value="1"/>
</dbReference>
<comment type="similarity">
    <text evidence="4">Belongs to the trans-sulfuration enzymes family.</text>
</comment>
<dbReference type="EC" id="4.4.1.1" evidence="5"/>
<gene>
    <name evidence="5" type="ORF">HHI_03647</name>
</gene>
<evidence type="ECO:0000256" key="3">
    <source>
        <dbReference type="PIRSR" id="PIRSR001434-2"/>
    </source>
</evidence>
<dbReference type="NCBIfam" id="NF005758">
    <property type="entry name" value="PRK07582.1"/>
    <property type="match status" value="1"/>
</dbReference>
<evidence type="ECO:0000256" key="2">
    <source>
        <dbReference type="ARBA" id="ARBA00022898"/>
    </source>
</evidence>
<dbReference type="Pfam" id="PF01053">
    <property type="entry name" value="Cys_Met_Meta_PP"/>
    <property type="match status" value="1"/>
</dbReference>
<evidence type="ECO:0000256" key="1">
    <source>
        <dbReference type="ARBA" id="ARBA00001933"/>
    </source>
</evidence>
<comment type="cofactor">
    <cofactor evidence="1 4">
        <name>pyridoxal 5'-phosphate</name>
        <dbReference type="ChEBI" id="CHEBI:597326"/>
    </cofactor>
</comment>
<keyword evidence="2 3" id="KW-0663">Pyridoxal phosphate</keyword>
<dbReference type="GO" id="GO:0019346">
    <property type="term" value="P:transsulfuration"/>
    <property type="evidence" value="ECO:0007669"/>
    <property type="project" value="InterPro"/>
</dbReference>
<comment type="caution">
    <text evidence="5">The sequence shown here is derived from an EMBL/GenBank/DDBJ whole genome shotgun (WGS) entry which is preliminary data.</text>
</comment>
<sequence length="373" mass="39120">MADELSPISRLLHRRGESLQKGDPVALPIVASTTFHLPGDPQASHVYGRYGNPTVEEVEAEIGLLEGAEAVLFPSGMAAIAAVFYAHLKPGDRVLVHADGYYNARALLEAYFAPLGVDIATCPTADMAEADLTGVKLVLAETPSNPGLEVCDLAKLARNAKDAGALLAVDNTTATPLCQRPLDLGADFAIMADTKAMAGHSDILAGHVASRDPALMAPVKTWRRLGGAICSPFDAYLLHRGLATLELRVARANANALAVANALAGIEGVAGLRYPGLATDPAHDIARKQMSGYGPIVSFCLPSRELAEAFIARHPLLTPSTSFGGVHSAAECRVRWGDHVAPGFIRMACGIEPVADLTGATIRTLDSLNLRGA</sequence>
<name>A0A059FYL9_9PROT</name>
<dbReference type="GO" id="GO:0019343">
    <property type="term" value="P:cysteine biosynthetic process via cystathionine"/>
    <property type="evidence" value="ECO:0007669"/>
    <property type="project" value="TreeGrafter"/>
</dbReference>
<dbReference type="SUPFAM" id="SSF53383">
    <property type="entry name" value="PLP-dependent transferases"/>
    <property type="match status" value="1"/>
</dbReference>
<evidence type="ECO:0000256" key="4">
    <source>
        <dbReference type="RuleBase" id="RU362118"/>
    </source>
</evidence>
<dbReference type="Gene3D" id="3.40.640.10">
    <property type="entry name" value="Type I PLP-dependent aspartate aminotransferase-like (Major domain)"/>
    <property type="match status" value="1"/>
</dbReference>
<dbReference type="FunFam" id="3.40.640.10:FF:000046">
    <property type="entry name" value="Cystathionine gamma-lyase"/>
    <property type="match status" value="1"/>
</dbReference>
<dbReference type="AlphaFoldDB" id="A0A059FYL9"/>
<dbReference type="GO" id="GO:0005737">
    <property type="term" value="C:cytoplasm"/>
    <property type="evidence" value="ECO:0007669"/>
    <property type="project" value="TreeGrafter"/>
</dbReference>
<keyword evidence="6" id="KW-1185">Reference proteome</keyword>
<dbReference type="GO" id="GO:0030170">
    <property type="term" value="F:pyridoxal phosphate binding"/>
    <property type="evidence" value="ECO:0007669"/>
    <property type="project" value="InterPro"/>
</dbReference>
<evidence type="ECO:0000313" key="6">
    <source>
        <dbReference type="Proteomes" id="UP000025061"/>
    </source>
</evidence>
<dbReference type="PANTHER" id="PTHR11808:SF85">
    <property type="entry name" value="CYSTATHIONINE GAMMA-LYASE-RELATED"/>
    <property type="match status" value="1"/>
</dbReference>
<evidence type="ECO:0000313" key="5">
    <source>
        <dbReference type="EMBL" id="KCZ95834.1"/>
    </source>
</evidence>
<dbReference type="Proteomes" id="UP000025061">
    <property type="component" value="Unassembled WGS sequence"/>
</dbReference>
<organism evidence="5 6">
    <name type="scientific">Hyphomonas hirschiana VP5</name>
    <dbReference type="NCBI Taxonomy" id="1280951"/>
    <lineage>
        <taxon>Bacteria</taxon>
        <taxon>Pseudomonadati</taxon>
        <taxon>Pseudomonadota</taxon>
        <taxon>Alphaproteobacteria</taxon>
        <taxon>Hyphomonadales</taxon>
        <taxon>Hyphomonadaceae</taxon>
        <taxon>Hyphomonas</taxon>
    </lineage>
</organism>
<dbReference type="RefSeq" id="WP_011646230.1">
    <property type="nucleotide sequence ID" value="NZ_ARYI01000002.1"/>
</dbReference>
<dbReference type="InterPro" id="IPR015422">
    <property type="entry name" value="PyrdxlP-dep_Trfase_small"/>
</dbReference>
<accession>A0A059FYL9</accession>
<protein>
    <submittedName>
        <fullName evidence="5">Cystathionine gamma-lyase</fullName>
        <ecNumber evidence="5">4.4.1.1</ecNumber>
    </submittedName>
</protein>
<dbReference type="InterPro" id="IPR015424">
    <property type="entry name" value="PyrdxlP-dep_Trfase"/>
</dbReference>
<dbReference type="InterPro" id="IPR000277">
    <property type="entry name" value="Cys/Met-Metab_PyrdxlP-dep_enz"/>
</dbReference>